<evidence type="ECO:0000259" key="16">
    <source>
        <dbReference type="PROSITE" id="PS50304"/>
    </source>
</evidence>
<dbReference type="InterPro" id="IPR035437">
    <property type="entry name" value="SNase_OB-fold_sf"/>
</dbReference>
<keyword evidence="11" id="KW-0539">Nucleus</keyword>
<name>A0A7L0E5G9_TROML</name>
<dbReference type="CDD" id="cd20414">
    <property type="entry name" value="Tudor_TDRD4_rpt1"/>
    <property type="match status" value="1"/>
</dbReference>
<evidence type="ECO:0000256" key="9">
    <source>
        <dbReference type="ARBA" id="ARBA00022833"/>
    </source>
</evidence>
<dbReference type="PANTHER" id="PTHR16442:SF1">
    <property type="entry name" value="RING FINGER PROTEIN 17"/>
    <property type="match status" value="1"/>
</dbReference>
<dbReference type="Pfam" id="PF00567">
    <property type="entry name" value="TUDOR"/>
    <property type="match status" value="4"/>
</dbReference>
<dbReference type="InterPro" id="IPR047845">
    <property type="entry name" value="RNF17-like_TUDOR_rpt1"/>
</dbReference>
<dbReference type="InterPro" id="IPR002999">
    <property type="entry name" value="Tudor"/>
</dbReference>
<dbReference type="PROSITE" id="PS50304">
    <property type="entry name" value="TUDOR"/>
    <property type="match status" value="3"/>
</dbReference>
<dbReference type="GO" id="GO:0007283">
    <property type="term" value="P:spermatogenesis"/>
    <property type="evidence" value="ECO:0007669"/>
    <property type="project" value="UniProtKB-KW"/>
</dbReference>
<dbReference type="GO" id="GO:0005737">
    <property type="term" value="C:cytoplasm"/>
    <property type="evidence" value="ECO:0007669"/>
    <property type="project" value="UniProtKB-SubCell"/>
</dbReference>
<dbReference type="PANTHER" id="PTHR16442">
    <property type="entry name" value="RING FINGER PROTEIN 17"/>
    <property type="match status" value="1"/>
</dbReference>
<protein>
    <recommendedName>
        <fullName evidence="14">RING finger protein 17</fullName>
    </recommendedName>
</protein>
<keyword evidence="5" id="KW-0479">Metal-binding</keyword>
<evidence type="ECO:0000256" key="15">
    <source>
        <dbReference type="SAM" id="MobiDB-lite"/>
    </source>
</evidence>
<evidence type="ECO:0000313" key="18">
    <source>
        <dbReference type="Proteomes" id="UP000550660"/>
    </source>
</evidence>
<dbReference type="InterPro" id="IPR047847">
    <property type="entry name" value="RNF17-like_TUDOR_rpt2"/>
</dbReference>
<comment type="function">
    <text evidence="12">Seems to be involved in regulation of transcriptional activity of MYC. In vitro, inhibits DNA-binding activity of Mad-MAX heterodimers. Can recruit Mad transcriptional repressors (MXD1, MXD3, MXD4 and MXI1) to the cytoplasm. May be involved in spermiogenesis.</text>
</comment>
<dbReference type="SMART" id="SM00333">
    <property type="entry name" value="TUDOR"/>
    <property type="match status" value="3"/>
</dbReference>
<evidence type="ECO:0000256" key="12">
    <source>
        <dbReference type="ARBA" id="ARBA00057086"/>
    </source>
</evidence>
<keyword evidence="7" id="KW-0863">Zinc-finger</keyword>
<reference evidence="17 18" key="1">
    <citation type="submission" date="2019-09" db="EMBL/GenBank/DDBJ databases">
        <title>Bird 10,000 Genomes (B10K) Project - Family phase.</title>
        <authorList>
            <person name="Zhang G."/>
        </authorList>
    </citation>
    <scope>NUCLEOTIDE SEQUENCE [LARGE SCALE GENOMIC DNA]</scope>
    <source>
        <strain evidence="17">B10K-DU-007-40</strain>
        <tissue evidence="17">Mixed tissue sample</tissue>
    </source>
</reference>
<dbReference type="Gene3D" id="2.30.30.140">
    <property type="match status" value="3"/>
</dbReference>
<dbReference type="SUPFAM" id="SSF63748">
    <property type="entry name" value="Tudor/PWWP/MBT"/>
    <property type="match status" value="3"/>
</dbReference>
<feature type="non-terminal residue" evidence="17">
    <location>
        <position position="1218"/>
    </location>
</feature>
<keyword evidence="6" id="KW-0677">Repeat</keyword>
<gene>
    <name evidence="17" type="primary">Rnf17</name>
    <name evidence="17" type="ORF">TROMEL_R06700</name>
</gene>
<comment type="subunit">
    <text evidence="13">Interacts with MXD1, MXD3, MXD4, MXI1 and PIWIL1. Self-associates.</text>
</comment>
<evidence type="ECO:0000256" key="8">
    <source>
        <dbReference type="ARBA" id="ARBA00022782"/>
    </source>
</evidence>
<evidence type="ECO:0000256" key="7">
    <source>
        <dbReference type="ARBA" id="ARBA00022771"/>
    </source>
</evidence>
<feature type="compositionally biased region" description="Polar residues" evidence="15">
    <location>
        <begin position="936"/>
        <end position="955"/>
    </location>
</feature>
<dbReference type="AlphaFoldDB" id="A0A7L0E5G9"/>
<dbReference type="OrthoDB" id="5800423at2759"/>
<evidence type="ECO:0000256" key="1">
    <source>
        <dbReference type="ARBA" id="ARBA00004123"/>
    </source>
</evidence>
<accession>A0A7L0E5G9</accession>
<evidence type="ECO:0000256" key="14">
    <source>
        <dbReference type="ARBA" id="ARBA00072636"/>
    </source>
</evidence>
<feature type="domain" description="Tudor" evidence="16">
    <location>
        <begin position="1041"/>
        <end position="1098"/>
    </location>
</feature>
<comment type="subcellular location">
    <subcellularLocation>
        <location evidence="2">Cytoplasm</location>
    </subcellularLocation>
    <subcellularLocation>
        <location evidence="1">Nucleus</location>
    </subcellularLocation>
</comment>
<dbReference type="Proteomes" id="UP000550660">
    <property type="component" value="Unassembled WGS sequence"/>
</dbReference>
<feature type="region of interest" description="Disordered" evidence="15">
    <location>
        <begin position="108"/>
        <end position="133"/>
    </location>
</feature>
<dbReference type="CDD" id="cd20415">
    <property type="entry name" value="Tudor_TDRD4_rpt2"/>
    <property type="match status" value="1"/>
</dbReference>
<keyword evidence="3" id="KW-0217">Developmental protein</keyword>
<evidence type="ECO:0000256" key="13">
    <source>
        <dbReference type="ARBA" id="ARBA00062119"/>
    </source>
</evidence>
<evidence type="ECO:0000256" key="10">
    <source>
        <dbReference type="ARBA" id="ARBA00022871"/>
    </source>
</evidence>
<proteinExistence type="predicted"/>
<organism evidence="17 18">
    <name type="scientific">Trogon melanurus</name>
    <name type="common">Black-tailed trogon</name>
    <dbReference type="NCBI Taxonomy" id="56311"/>
    <lineage>
        <taxon>Eukaryota</taxon>
        <taxon>Metazoa</taxon>
        <taxon>Chordata</taxon>
        <taxon>Craniata</taxon>
        <taxon>Vertebrata</taxon>
        <taxon>Euteleostomi</taxon>
        <taxon>Archelosauria</taxon>
        <taxon>Archosauria</taxon>
        <taxon>Dinosauria</taxon>
        <taxon>Saurischia</taxon>
        <taxon>Theropoda</taxon>
        <taxon>Coelurosauria</taxon>
        <taxon>Aves</taxon>
        <taxon>Neognathae</taxon>
        <taxon>Neoaves</taxon>
        <taxon>Telluraves</taxon>
        <taxon>Coraciimorphae</taxon>
        <taxon>Trogoniformes</taxon>
        <taxon>Trogonidae</taxon>
        <taxon>Trogon</taxon>
    </lineage>
</organism>
<evidence type="ECO:0000256" key="5">
    <source>
        <dbReference type="ARBA" id="ARBA00022723"/>
    </source>
</evidence>
<evidence type="ECO:0000256" key="3">
    <source>
        <dbReference type="ARBA" id="ARBA00022473"/>
    </source>
</evidence>
<dbReference type="GO" id="GO:0008270">
    <property type="term" value="F:zinc ion binding"/>
    <property type="evidence" value="ECO:0007669"/>
    <property type="project" value="UniProtKB-KW"/>
</dbReference>
<keyword evidence="10" id="KW-0744">Spermatogenesis</keyword>
<evidence type="ECO:0000256" key="6">
    <source>
        <dbReference type="ARBA" id="ARBA00022737"/>
    </source>
</evidence>
<dbReference type="SUPFAM" id="SSF50199">
    <property type="entry name" value="Staphylococcal nuclease"/>
    <property type="match status" value="1"/>
</dbReference>
<dbReference type="EMBL" id="VXAG01000302">
    <property type="protein sequence ID" value="NXJ78339.1"/>
    <property type="molecule type" value="Genomic_DNA"/>
</dbReference>
<evidence type="ECO:0000256" key="2">
    <source>
        <dbReference type="ARBA" id="ARBA00004496"/>
    </source>
</evidence>
<keyword evidence="4" id="KW-0963">Cytoplasm</keyword>
<feature type="non-terminal residue" evidence="17">
    <location>
        <position position="1"/>
    </location>
</feature>
<comment type="caution">
    <text evidence="17">The sequence shown here is derived from an EMBL/GenBank/DDBJ whole genome shotgun (WGS) entry which is preliminary data.</text>
</comment>
<sequence length="1218" mass="136923">RKKKLCAELAKSINSYSAGIAKAKEVIEEKKKCLTGAIRIAKELKITPYIRTCYDLPQVVIYTLKLPVKDELSRVSSLEEDVSPRLFLNADEITSLLKNLGKIEWETTETEDEGNGQHTLTLDDTEEMPDCDTQSSVENMFPVLSRESKIKALENKLSVHKEVKNTQVEETLPLSYQSISALPKSPSSPDVIIEEIIEDDQEKFPTEYHADEETKKLFRKNAHFQPKAGSTELVFVSHVINPCHFYVRRCSQKKEARVLEKKLKNFCYNESSYLLPSDVLELGSRIFIKNNEMGVWCRGTITELLPLKTEKQRKPCGPVRYKVCDTALLKVFLIDFGSSVVLIFSGCVPPERPEPATVQTIETDDICLLVRKPDAYIGAELAAVPPLAVQCSLKDVVPKNASEGWGEEAKAKFLGMVNNKVVLMAVFREEDGVLIVDLRKPPFNKISSDVPVSLKDALVFLDLARYVSQLPGQLENNTVLQYSPPQIPQEREEVSVVVCHVNSPSDFYLQLRNSQDFLALSKKIQEEYKHEYGKNLEIGCPVEGQACIAKQEDGNWYRAQIIGLPSHEEVKIKYVDFGNVANITLKDIRRVKREFLSLPEQAIRCRLACIEPYKGATEWNREAKERFKQVTEDKLMLCSVFEILDNNILSVELLGSSALHGRNFSINCQLVEEDLASYVPGHAVSTAVRPNEIWDVPLEEVPETSESLNPLVLESVDKGDFKSLSQKELQARVTHVVSPGKIFIRWLSSEYILKSLQEKMATIYKESQPQTVKWESSMHCAVYLQDLKQWQRGRISRIVSETSAEVMLYDSGAEKTVDISCLRELEENMKTIRALAVECSLTDLRPTGGSTQWTLTVCECLSYYLTEAQVKIIIQDSDVACVLPVKILCRDETGQFIDISEHLIKKGLAFRKRRTDKAGVPCLVSKEHLTVHSEQENTQGDGCSSKTPCGRTSTVPEEGITVSESQQKSCKTYKSLHCSGMKEGYKSPIIPEAKIFQARVSYVGHDGTIYIMPKAFETALNKLMTEIQSNFKCLGLLEPYCWKVGEPCVVRGSDTVWYRGKVVGISAGSVQVQYVDHGYIERIPQCHLYPTTLYTGIPPFCIPCELHKAVPIGNFWQQDAVDCLQELLTDEEVEIHVQELPDNPSGKVSIKLYFGGISLSSFMAFHKFCVAEDCADIPKLELLEGNLPVLPSYMLPPLPVAGDTFPVRVTHLVTPQEV</sequence>
<feature type="domain" description="Tudor" evidence="16">
    <location>
        <begin position="773"/>
        <end position="832"/>
    </location>
</feature>
<keyword evidence="18" id="KW-1185">Reference proteome</keyword>
<feature type="region of interest" description="Disordered" evidence="15">
    <location>
        <begin position="933"/>
        <end position="963"/>
    </location>
</feature>
<evidence type="ECO:0000256" key="4">
    <source>
        <dbReference type="ARBA" id="ARBA00022490"/>
    </source>
</evidence>
<keyword evidence="8" id="KW-0221">Differentiation</keyword>
<dbReference type="GO" id="GO:0005634">
    <property type="term" value="C:nucleus"/>
    <property type="evidence" value="ECO:0007669"/>
    <property type="project" value="UniProtKB-SubCell"/>
</dbReference>
<keyword evidence="9" id="KW-0862">Zinc</keyword>
<dbReference type="FunFam" id="2.30.30.140:FF:000114">
    <property type="entry name" value="RING finger protein 17"/>
    <property type="match status" value="1"/>
</dbReference>
<dbReference type="GO" id="GO:0030154">
    <property type="term" value="P:cell differentiation"/>
    <property type="evidence" value="ECO:0007669"/>
    <property type="project" value="UniProtKB-KW"/>
</dbReference>
<dbReference type="Gene3D" id="2.40.50.90">
    <property type="match status" value="3"/>
</dbReference>
<evidence type="ECO:0000313" key="17">
    <source>
        <dbReference type="EMBL" id="NXJ78339.1"/>
    </source>
</evidence>
<feature type="domain" description="Tudor" evidence="16">
    <location>
        <begin position="540"/>
        <end position="598"/>
    </location>
</feature>
<evidence type="ECO:0000256" key="11">
    <source>
        <dbReference type="ARBA" id="ARBA00023242"/>
    </source>
</evidence>